<evidence type="ECO:0000256" key="2">
    <source>
        <dbReference type="ARBA" id="ARBA00022525"/>
    </source>
</evidence>
<dbReference type="Proteomes" id="UP001219525">
    <property type="component" value="Unassembled WGS sequence"/>
</dbReference>
<accession>A0AAD6UQ59</accession>
<comment type="caution">
    <text evidence="8">The sequence shown here is derived from an EMBL/GenBank/DDBJ whole genome shotgun (WGS) entry which is preliminary data.</text>
</comment>
<dbReference type="AlphaFoldDB" id="A0AAD6UQ59"/>
<feature type="domain" description="CFEM" evidence="7">
    <location>
        <begin position="1"/>
        <end position="110"/>
    </location>
</feature>
<dbReference type="InterPro" id="IPR008427">
    <property type="entry name" value="Extracellular_membr_CFEM_dom"/>
</dbReference>
<name>A0AAD6UQ59_9AGAR</name>
<evidence type="ECO:0000259" key="7">
    <source>
        <dbReference type="PROSITE" id="PS52012"/>
    </source>
</evidence>
<feature type="region of interest" description="Disordered" evidence="5">
    <location>
        <begin position="96"/>
        <end position="118"/>
    </location>
</feature>
<protein>
    <recommendedName>
        <fullName evidence="7">CFEM domain-containing protein</fullName>
    </recommendedName>
</protein>
<sequence length="172" mass="17624">MQSLATLTVVLSVVLSAAGQATTLPQCASGCADHAASTVGCALTDTPCLCKTSFPSSVLQCAGTTSCSAADQTRVSNILEAMCDIGESCIPHTPRGGAHDPFPLASGSASGSGGSPGCQPVRRLANTHDVSLGLPLADNRHFGCHVRLASAHYDVHHPGPGLRLRSDQHQRQ</sequence>
<keyword evidence="9" id="KW-1185">Reference proteome</keyword>
<dbReference type="PROSITE" id="PS52012">
    <property type="entry name" value="CFEM"/>
    <property type="match status" value="1"/>
</dbReference>
<feature type="signal peptide" evidence="6">
    <location>
        <begin position="1"/>
        <end position="21"/>
    </location>
</feature>
<reference evidence="8" key="1">
    <citation type="submission" date="2023-03" db="EMBL/GenBank/DDBJ databases">
        <title>Massive genome expansion in bonnet fungi (Mycena s.s.) driven by repeated elements and novel gene families across ecological guilds.</title>
        <authorList>
            <consortium name="Lawrence Berkeley National Laboratory"/>
            <person name="Harder C.B."/>
            <person name="Miyauchi S."/>
            <person name="Viragh M."/>
            <person name="Kuo A."/>
            <person name="Thoen E."/>
            <person name="Andreopoulos B."/>
            <person name="Lu D."/>
            <person name="Skrede I."/>
            <person name="Drula E."/>
            <person name="Henrissat B."/>
            <person name="Morin E."/>
            <person name="Kohler A."/>
            <person name="Barry K."/>
            <person name="LaButti K."/>
            <person name="Morin E."/>
            <person name="Salamov A."/>
            <person name="Lipzen A."/>
            <person name="Mereny Z."/>
            <person name="Hegedus B."/>
            <person name="Baldrian P."/>
            <person name="Stursova M."/>
            <person name="Weitz H."/>
            <person name="Taylor A."/>
            <person name="Grigoriev I.V."/>
            <person name="Nagy L.G."/>
            <person name="Martin F."/>
            <person name="Kauserud H."/>
        </authorList>
    </citation>
    <scope>NUCLEOTIDE SEQUENCE</scope>
    <source>
        <strain evidence="8">9144</strain>
    </source>
</reference>
<dbReference type="Pfam" id="PF05730">
    <property type="entry name" value="CFEM"/>
    <property type="match status" value="1"/>
</dbReference>
<gene>
    <name evidence="8" type="ORF">GGX14DRAFT_480356</name>
</gene>
<evidence type="ECO:0000256" key="4">
    <source>
        <dbReference type="ARBA" id="ARBA00023157"/>
    </source>
</evidence>
<proteinExistence type="predicted"/>
<dbReference type="EMBL" id="JARJCW010000123">
    <property type="protein sequence ID" value="KAJ7192180.1"/>
    <property type="molecule type" value="Genomic_DNA"/>
</dbReference>
<feature type="chain" id="PRO_5042163936" description="CFEM domain-containing protein" evidence="6">
    <location>
        <begin position="22"/>
        <end position="172"/>
    </location>
</feature>
<evidence type="ECO:0000256" key="1">
    <source>
        <dbReference type="ARBA" id="ARBA00004613"/>
    </source>
</evidence>
<dbReference type="SMART" id="SM00747">
    <property type="entry name" value="CFEM"/>
    <property type="match status" value="1"/>
</dbReference>
<evidence type="ECO:0000256" key="3">
    <source>
        <dbReference type="ARBA" id="ARBA00022729"/>
    </source>
</evidence>
<keyword evidence="3 6" id="KW-0732">Signal</keyword>
<comment type="subcellular location">
    <subcellularLocation>
        <location evidence="1">Secreted</location>
    </subcellularLocation>
</comment>
<evidence type="ECO:0000313" key="9">
    <source>
        <dbReference type="Proteomes" id="UP001219525"/>
    </source>
</evidence>
<dbReference type="GO" id="GO:0005576">
    <property type="term" value="C:extracellular region"/>
    <property type="evidence" value="ECO:0007669"/>
    <property type="project" value="UniProtKB-SubCell"/>
</dbReference>
<keyword evidence="4" id="KW-1015">Disulfide bond</keyword>
<evidence type="ECO:0000256" key="6">
    <source>
        <dbReference type="SAM" id="SignalP"/>
    </source>
</evidence>
<keyword evidence="2" id="KW-0964">Secreted</keyword>
<evidence type="ECO:0000313" key="8">
    <source>
        <dbReference type="EMBL" id="KAJ7192180.1"/>
    </source>
</evidence>
<organism evidence="8 9">
    <name type="scientific">Mycena pura</name>
    <dbReference type="NCBI Taxonomy" id="153505"/>
    <lineage>
        <taxon>Eukaryota</taxon>
        <taxon>Fungi</taxon>
        <taxon>Dikarya</taxon>
        <taxon>Basidiomycota</taxon>
        <taxon>Agaricomycotina</taxon>
        <taxon>Agaricomycetes</taxon>
        <taxon>Agaricomycetidae</taxon>
        <taxon>Agaricales</taxon>
        <taxon>Marasmiineae</taxon>
        <taxon>Mycenaceae</taxon>
        <taxon>Mycena</taxon>
    </lineage>
</organism>
<evidence type="ECO:0000256" key="5">
    <source>
        <dbReference type="SAM" id="MobiDB-lite"/>
    </source>
</evidence>